<dbReference type="EMBL" id="WMBB01000012">
    <property type="protein sequence ID" value="MTE16030.1"/>
    <property type="molecule type" value="Genomic_DNA"/>
</dbReference>
<dbReference type="AlphaFoldDB" id="A0A6I3L4Z9"/>
<sequence length="122" mass="13104">MWAGRSAATEFDDPASYPEPSPTRQLALRALRHAGRTCGVIYISDNLLGLRAAGGARGDRARGAVLPDGLVPLTDPELAELGDLDFMLMHRRTRPSDPEQALANAIVANARLLSHQTTRSGM</sequence>
<organism evidence="2 3">
    <name type="scientific">Nocardia aurantiaca</name>
    <dbReference type="NCBI Taxonomy" id="2675850"/>
    <lineage>
        <taxon>Bacteria</taxon>
        <taxon>Bacillati</taxon>
        <taxon>Actinomycetota</taxon>
        <taxon>Actinomycetes</taxon>
        <taxon>Mycobacteriales</taxon>
        <taxon>Nocardiaceae</taxon>
        <taxon>Nocardia</taxon>
    </lineage>
</organism>
<dbReference type="Proteomes" id="UP000432464">
    <property type="component" value="Unassembled WGS sequence"/>
</dbReference>
<evidence type="ECO:0000256" key="1">
    <source>
        <dbReference type="SAM" id="MobiDB-lite"/>
    </source>
</evidence>
<comment type="caution">
    <text evidence="2">The sequence shown here is derived from an EMBL/GenBank/DDBJ whole genome shotgun (WGS) entry which is preliminary data.</text>
</comment>
<proteinExistence type="predicted"/>
<dbReference type="Gene3D" id="3.40.190.10">
    <property type="entry name" value="Periplasmic binding protein-like II"/>
    <property type="match status" value="1"/>
</dbReference>
<evidence type="ECO:0000313" key="3">
    <source>
        <dbReference type="Proteomes" id="UP000432464"/>
    </source>
</evidence>
<keyword evidence="3" id="KW-1185">Reference proteome</keyword>
<accession>A0A6I3L4Z9</accession>
<gene>
    <name evidence="2" type="ORF">GLP40_25060</name>
</gene>
<evidence type="ECO:0000313" key="2">
    <source>
        <dbReference type="EMBL" id="MTE16030.1"/>
    </source>
</evidence>
<dbReference type="RefSeq" id="WP_154790447.1">
    <property type="nucleotide sequence ID" value="NZ_WMBB01000012.1"/>
</dbReference>
<name>A0A6I3L4Z9_9NOCA</name>
<reference evidence="2 3" key="1">
    <citation type="submission" date="2019-11" db="EMBL/GenBank/DDBJ databases">
        <title>Nocardia sp. nov. CT2-14 isolated from soil.</title>
        <authorList>
            <person name="Kanchanasin P."/>
            <person name="Tanasupawat S."/>
            <person name="Yuki M."/>
            <person name="Kudo T."/>
        </authorList>
    </citation>
    <scope>NUCLEOTIDE SEQUENCE [LARGE SCALE GENOMIC DNA]</scope>
    <source>
        <strain evidence="2 3">CT2-14</strain>
    </source>
</reference>
<feature type="region of interest" description="Disordered" evidence="1">
    <location>
        <begin position="1"/>
        <end position="22"/>
    </location>
</feature>
<protein>
    <submittedName>
        <fullName evidence="2">Uncharacterized protein</fullName>
    </submittedName>
</protein>